<feature type="signal peptide" evidence="3">
    <location>
        <begin position="1"/>
        <end position="16"/>
    </location>
</feature>
<accession>A0A1V9Z2Y4</accession>
<dbReference type="EMBL" id="JNBR01000466">
    <property type="protein sequence ID" value="OQR92321.1"/>
    <property type="molecule type" value="Genomic_DNA"/>
</dbReference>
<feature type="transmembrane region" description="Helical" evidence="2">
    <location>
        <begin position="194"/>
        <end position="214"/>
    </location>
</feature>
<proteinExistence type="predicted"/>
<feature type="region of interest" description="Disordered" evidence="1">
    <location>
        <begin position="243"/>
        <end position="267"/>
    </location>
</feature>
<evidence type="ECO:0000256" key="2">
    <source>
        <dbReference type="SAM" id="Phobius"/>
    </source>
</evidence>
<name>A0A1V9Z2Y4_ACHHY</name>
<keyword evidence="3" id="KW-0732">Signal</keyword>
<sequence>MRNLLLVLGLAAAAAASSPRLLGTPRLLAFDAKRKPTKDWHSCVGRPLDDAPNKCKWLIDATTYGVEQLNHMINTPWLLSAYAVVSAAEKPVADSHQSHVLQIKVQVAPRNNCSGDASTSESTSTEDACAFDLNELATYEMLLTQANSTGRWTLVNSLQVDESSKSGPVLKALPDAASDDAEDTTPWLFSQTTLYTLLAGACVFSLLAVVVNTLRNRRDGYAAISRSHAQVHKAQVRRVDLRASNPVPRNEDKVLRHSHEQNERFAV</sequence>
<evidence type="ECO:0000313" key="5">
    <source>
        <dbReference type="Proteomes" id="UP000243579"/>
    </source>
</evidence>
<keyword evidence="2" id="KW-1133">Transmembrane helix</keyword>
<feature type="chain" id="PRO_5013229700" description="Secreted protein" evidence="3">
    <location>
        <begin position="17"/>
        <end position="267"/>
    </location>
</feature>
<dbReference type="Proteomes" id="UP000243579">
    <property type="component" value="Unassembled WGS sequence"/>
</dbReference>
<dbReference type="AlphaFoldDB" id="A0A1V9Z2Y4"/>
<feature type="compositionally biased region" description="Basic and acidic residues" evidence="1">
    <location>
        <begin position="249"/>
        <end position="267"/>
    </location>
</feature>
<gene>
    <name evidence="4" type="ORF">ACHHYP_03822</name>
</gene>
<protein>
    <recommendedName>
        <fullName evidence="6">Secreted protein</fullName>
    </recommendedName>
</protein>
<evidence type="ECO:0000313" key="4">
    <source>
        <dbReference type="EMBL" id="OQR92321.1"/>
    </source>
</evidence>
<evidence type="ECO:0000256" key="3">
    <source>
        <dbReference type="SAM" id="SignalP"/>
    </source>
</evidence>
<keyword evidence="2" id="KW-0472">Membrane</keyword>
<keyword evidence="5" id="KW-1185">Reference proteome</keyword>
<keyword evidence="2" id="KW-0812">Transmembrane</keyword>
<organism evidence="4 5">
    <name type="scientific">Achlya hypogyna</name>
    <name type="common">Oomycete</name>
    <name type="synonym">Protoachlya hypogyna</name>
    <dbReference type="NCBI Taxonomy" id="1202772"/>
    <lineage>
        <taxon>Eukaryota</taxon>
        <taxon>Sar</taxon>
        <taxon>Stramenopiles</taxon>
        <taxon>Oomycota</taxon>
        <taxon>Saprolegniomycetes</taxon>
        <taxon>Saprolegniales</taxon>
        <taxon>Achlyaceae</taxon>
        <taxon>Achlya</taxon>
    </lineage>
</organism>
<comment type="caution">
    <text evidence="4">The sequence shown here is derived from an EMBL/GenBank/DDBJ whole genome shotgun (WGS) entry which is preliminary data.</text>
</comment>
<dbReference type="OrthoDB" id="63274at2759"/>
<reference evidence="4 5" key="1">
    <citation type="journal article" date="2014" name="Genome Biol. Evol.">
        <title>The secreted proteins of Achlya hypogyna and Thraustotheca clavata identify the ancestral oomycete secretome and reveal gene acquisitions by horizontal gene transfer.</title>
        <authorList>
            <person name="Misner I."/>
            <person name="Blouin N."/>
            <person name="Leonard G."/>
            <person name="Richards T.A."/>
            <person name="Lane C.E."/>
        </authorList>
    </citation>
    <scope>NUCLEOTIDE SEQUENCE [LARGE SCALE GENOMIC DNA]</scope>
    <source>
        <strain evidence="4 5">ATCC 48635</strain>
    </source>
</reference>
<evidence type="ECO:0000256" key="1">
    <source>
        <dbReference type="SAM" id="MobiDB-lite"/>
    </source>
</evidence>
<evidence type="ECO:0008006" key="6">
    <source>
        <dbReference type="Google" id="ProtNLM"/>
    </source>
</evidence>